<dbReference type="RefSeq" id="WP_145185420.1">
    <property type="nucleotide sequence ID" value="NZ_CP036290.1"/>
</dbReference>
<keyword evidence="5" id="KW-1185">Reference proteome</keyword>
<evidence type="ECO:0000256" key="1">
    <source>
        <dbReference type="ARBA" id="ARBA00007100"/>
    </source>
</evidence>
<reference evidence="4 5" key="1">
    <citation type="submission" date="2019-02" db="EMBL/GenBank/DDBJ databases">
        <title>Deep-cultivation of Planctomycetes and their phenomic and genomic characterization uncovers novel biology.</title>
        <authorList>
            <person name="Wiegand S."/>
            <person name="Jogler M."/>
            <person name="Boedeker C."/>
            <person name="Pinto D."/>
            <person name="Vollmers J."/>
            <person name="Rivas-Marin E."/>
            <person name="Kohn T."/>
            <person name="Peeters S.H."/>
            <person name="Heuer A."/>
            <person name="Rast P."/>
            <person name="Oberbeckmann S."/>
            <person name="Bunk B."/>
            <person name="Jeske O."/>
            <person name="Meyerdierks A."/>
            <person name="Storesund J.E."/>
            <person name="Kallscheuer N."/>
            <person name="Luecker S."/>
            <person name="Lage O.M."/>
            <person name="Pohl T."/>
            <person name="Merkel B.J."/>
            <person name="Hornburger P."/>
            <person name="Mueller R.-W."/>
            <person name="Bruemmer F."/>
            <person name="Labrenz M."/>
            <person name="Spormann A.M."/>
            <person name="Op den Camp H."/>
            <person name="Overmann J."/>
            <person name="Amann R."/>
            <person name="Jetten M.S.M."/>
            <person name="Mascher T."/>
            <person name="Medema M.H."/>
            <person name="Devos D.P."/>
            <person name="Kaster A.-K."/>
            <person name="Ovreas L."/>
            <person name="Rohde M."/>
            <person name="Galperin M.Y."/>
            <person name="Jogler C."/>
        </authorList>
    </citation>
    <scope>NUCLEOTIDE SEQUENCE [LARGE SCALE GENOMIC DNA]</scope>
    <source>
        <strain evidence="4 5">Pla163</strain>
    </source>
</reference>
<evidence type="ECO:0000313" key="5">
    <source>
        <dbReference type="Proteomes" id="UP000319342"/>
    </source>
</evidence>
<gene>
    <name evidence="4" type="ORF">Pla163_13420</name>
</gene>
<feature type="domain" description="Protein SirB1 N-terminal" evidence="3">
    <location>
        <begin position="149"/>
        <end position="293"/>
    </location>
</feature>
<protein>
    <recommendedName>
        <fullName evidence="3">Protein SirB1 N-terminal domain-containing protein</fullName>
    </recommendedName>
</protein>
<dbReference type="AlphaFoldDB" id="A0A518CYD8"/>
<accession>A0A518CYD8</accession>
<dbReference type="PANTHER" id="PTHR31350:SF21">
    <property type="entry name" value="F-BOX ONLY PROTEIN 21"/>
    <property type="match status" value="1"/>
</dbReference>
<comment type="similarity">
    <text evidence="1">Belongs to the UPF0162 family.</text>
</comment>
<organism evidence="4 5">
    <name type="scientific">Rohdeia mirabilis</name>
    <dbReference type="NCBI Taxonomy" id="2528008"/>
    <lineage>
        <taxon>Bacteria</taxon>
        <taxon>Pseudomonadati</taxon>
        <taxon>Planctomycetota</taxon>
        <taxon>Planctomycetia</taxon>
        <taxon>Planctomycetia incertae sedis</taxon>
        <taxon>Rohdeia</taxon>
    </lineage>
</organism>
<feature type="compositionally biased region" description="Gly residues" evidence="2">
    <location>
        <begin position="23"/>
        <end position="42"/>
    </location>
</feature>
<dbReference type="InterPro" id="IPR032698">
    <property type="entry name" value="SirB1_N"/>
</dbReference>
<sequence length="338" mass="37550">MTSRPQPTPPSPTPDEPLLPGAGSAGAGAGRSGGESSGGGNPDAGESRGDERARSLISLLVDESPAVERVAARELVRADRSVLPLVLRAARDDDPRLRGRARAVLERRRFEERWRHLVAYLARPRVDLETGLLRLSALAPEGEDPRPTRRRLDRLARRVTRRRTRTDDDLAGAYELVEEICNEHGFRGSEDDYHQPDNVWLHRALVRHRGLPLTLTAICMLVARRVGVRATAVPLPGHVLLRLHAGRRSLLVDPFHGGAVRSRRECREYLAERGLPYRAEWFADADDRQLLRRQVWNLHRSFGDRGWTARAARLRAAGGLLEGLRGPVTTADTEGLGS</sequence>
<name>A0A518CYD8_9BACT</name>
<evidence type="ECO:0000313" key="4">
    <source>
        <dbReference type="EMBL" id="QDU84235.1"/>
    </source>
</evidence>
<evidence type="ECO:0000256" key="2">
    <source>
        <dbReference type="SAM" id="MobiDB-lite"/>
    </source>
</evidence>
<dbReference type="Pfam" id="PF13369">
    <property type="entry name" value="Transglut_core2"/>
    <property type="match status" value="1"/>
</dbReference>
<proteinExistence type="inferred from homology"/>
<feature type="compositionally biased region" description="Pro residues" evidence="2">
    <location>
        <begin position="1"/>
        <end position="17"/>
    </location>
</feature>
<evidence type="ECO:0000259" key="3">
    <source>
        <dbReference type="Pfam" id="PF13369"/>
    </source>
</evidence>
<feature type="region of interest" description="Disordered" evidence="2">
    <location>
        <begin position="1"/>
        <end position="51"/>
    </location>
</feature>
<dbReference type="Proteomes" id="UP000319342">
    <property type="component" value="Chromosome"/>
</dbReference>
<dbReference type="OrthoDB" id="232498at2"/>
<dbReference type="PANTHER" id="PTHR31350">
    <property type="entry name" value="SI:DKEY-261L7.2"/>
    <property type="match status" value="1"/>
</dbReference>
<dbReference type="EMBL" id="CP036290">
    <property type="protein sequence ID" value="QDU84235.1"/>
    <property type="molecule type" value="Genomic_DNA"/>
</dbReference>